<sequence length="199" mass="22983">MQANDISFVTNKIIRKLNRDEHPNKAALASIRGAATLTSPRAQGIWPILLANLDKEMLSSDGYPTYAEVAIYAAVRFYAIHQQGQEQLVYEPTSRDEPTEFFMRLAKMRQDERIHDALDRRVRILLATTNVNSMINSLSHLVSIVKSHHRDWSIDYARLAKDLYIAQFGNRQANQVHLRWGQQYYRNLQTIKNSEGKQN</sequence>
<keyword evidence="2" id="KW-1185">Reference proteome</keyword>
<reference evidence="1 2" key="1">
    <citation type="journal article" date="2015" name="Genome Announc.">
        <title>Expanding the biotechnology potential of lactobacilli through comparative genomics of 213 strains and associated genera.</title>
        <authorList>
            <person name="Sun Z."/>
            <person name="Harris H.M."/>
            <person name="McCann A."/>
            <person name="Guo C."/>
            <person name="Argimon S."/>
            <person name="Zhang W."/>
            <person name="Yang X."/>
            <person name="Jeffery I.B."/>
            <person name="Cooney J.C."/>
            <person name="Kagawa T.F."/>
            <person name="Liu W."/>
            <person name="Song Y."/>
            <person name="Salvetti E."/>
            <person name="Wrobel A."/>
            <person name="Rasinkangas P."/>
            <person name="Parkhill J."/>
            <person name="Rea M.C."/>
            <person name="O'Sullivan O."/>
            <person name="Ritari J."/>
            <person name="Douillard F.P."/>
            <person name="Paul Ross R."/>
            <person name="Yang R."/>
            <person name="Briner A.E."/>
            <person name="Felis G.E."/>
            <person name="de Vos W.M."/>
            <person name="Barrangou R."/>
            <person name="Klaenhammer T.R."/>
            <person name="Caufield P.W."/>
            <person name="Cui Y."/>
            <person name="Zhang H."/>
            <person name="O'Toole P.W."/>
        </authorList>
    </citation>
    <scope>NUCLEOTIDE SEQUENCE [LARGE SCALE GENOMIC DNA]</scope>
    <source>
        <strain evidence="1 2">DSM 19117</strain>
    </source>
</reference>
<name>A0A0R1JYE2_9LACO</name>
<dbReference type="PATRIC" id="fig|1423773.3.peg.1145"/>
<dbReference type="InterPro" id="IPR013382">
    <property type="entry name" value="CRISPR-assoc_prot_Cse2"/>
</dbReference>
<proteinExistence type="predicted"/>
<dbReference type="Pfam" id="PF09485">
    <property type="entry name" value="CRISPR_Cse2"/>
    <property type="match status" value="1"/>
</dbReference>
<dbReference type="EMBL" id="AZDT01000067">
    <property type="protein sequence ID" value="KRK72786.1"/>
    <property type="molecule type" value="Genomic_DNA"/>
</dbReference>
<evidence type="ECO:0000313" key="1">
    <source>
        <dbReference type="EMBL" id="KRK72786.1"/>
    </source>
</evidence>
<dbReference type="Gene3D" id="1.10.520.40">
    <property type="entry name" value="CRISPR-associated protein Cse2"/>
    <property type="match status" value="1"/>
</dbReference>
<comment type="caution">
    <text evidence="1">The sequence shown here is derived from an EMBL/GenBank/DDBJ whole genome shotgun (WGS) entry which is preliminary data.</text>
</comment>
<accession>A0A0R1JYE2</accession>
<dbReference type="GeneID" id="84782682"/>
<dbReference type="AlphaFoldDB" id="A0A0R1JYE2"/>
<protein>
    <submittedName>
        <fullName evidence="1">CRISPR-associated Cse2 family protein</fullName>
    </submittedName>
</protein>
<evidence type="ECO:0000313" key="2">
    <source>
        <dbReference type="Proteomes" id="UP000051162"/>
    </source>
</evidence>
<organism evidence="1 2">
    <name type="scientific">Levilactobacillus namurensis DSM 19117</name>
    <dbReference type="NCBI Taxonomy" id="1423773"/>
    <lineage>
        <taxon>Bacteria</taxon>
        <taxon>Bacillati</taxon>
        <taxon>Bacillota</taxon>
        <taxon>Bacilli</taxon>
        <taxon>Lactobacillales</taxon>
        <taxon>Lactobacillaceae</taxon>
        <taxon>Levilactobacillus</taxon>
    </lineage>
</organism>
<dbReference type="RefSeq" id="WP_056945056.1">
    <property type="nucleotide sequence ID" value="NZ_AZDT01000067.1"/>
</dbReference>
<dbReference type="InterPro" id="IPR038287">
    <property type="entry name" value="Cse2_sf"/>
</dbReference>
<dbReference type="OrthoDB" id="1753036at2"/>
<dbReference type="Proteomes" id="UP000051162">
    <property type="component" value="Unassembled WGS sequence"/>
</dbReference>
<dbReference type="NCBIfam" id="TIGR02548">
    <property type="entry name" value="casB_cse2"/>
    <property type="match status" value="1"/>
</dbReference>
<dbReference type="CDD" id="cd09731">
    <property type="entry name" value="Cse2_I-E"/>
    <property type="match status" value="1"/>
</dbReference>
<dbReference type="STRING" id="1423773.FD30_GL001117"/>
<gene>
    <name evidence="1" type="ORF">FD30_GL001117</name>
</gene>